<dbReference type="EMBL" id="KV441406">
    <property type="protein sequence ID" value="OAF55966.1"/>
    <property type="molecule type" value="Genomic_DNA"/>
</dbReference>
<dbReference type="InterPro" id="IPR046523">
    <property type="entry name" value="UTP20_dom"/>
</dbReference>
<proteinExistence type="predicted"/>
<feature type="compositionally biased region" description="Basic residues" evidence="1">
    <location>
        <begin position="2619"/>
        <end position="2630"/>
    </location>
</feature>
<organism evidence="5">
    <name type="scientific">Pseudogymnoascus destructans</name>
    <dbReference type="NCBI Taxonomy" id="655981"/>
    <lineage>
        <taxon>Eukaryota</taxon>
        <taxon>Fungi</taxon>
        <taxon>Dikarya</taxon>
        <taxon>Ascomycota</taxon>
        <taxon>Pezizomycotina</taxon>
        <taxon>Leotiomycetes</taxon>
        <taxon>Thelebolales</taxon>
        <taxon>Thelebolaceae</taxon>
        <taxon>Pseudogymnoascus</taxon>
    </lineage>
</organism>
<dbReference type="Proteomes" id="UP000077154">
    <property type="component" value="Unassembled WGS sequence"/>
</dbReference>
<reference evidence="5" key="1">
    <citation type="submission" date="2016-03" db="EMBL/GenBank/DDBJ databases">
        <title>Updated assembly of Pseudogymnoascus destructans, the fungus causing white-nose syndrome of bats.</title>
        <authorList>
            <person name="Palmer J.M."/>
            <person name="Drees K.P."/>
            <person name="Foster J.T."/>
            <person name="Lindner D.L."/>
        </authorList>
    </citation>
    <scope>NUCLEOTIDE SEQUENCE [LARGE SCALE GENOMIC DNA]</scope>
    <source>
        <strain evidence="5">20631-21</strain>
    </source>
</reference>
<sequence>MPSTSSGRIVKTSKGKKGTAHSKNHRWESFTAKVSKLNSLDPLRRVRRHDLDSEDLGATTSYFKVGLERWQELNMSERFIQFSYDVSSMCDSLPQILHFEDKIMDLLVNFLEAKERESIEPLLSLLTDFAHDLGLRFEKFYARALSLVTDIAGTKQDVEVIEWSFTCLAFLFKYLSKLLVMDLRPTYDFMAPLLGKERQQPHIARFAAEAISFLIKKASAPAIREKALPVIICHAKTDLEKSIGTREYGLYYHGIMTMFAESMKGNGLAIHSSAPATLASMFAQYSYSEETEETYWAWGDVICGVLTSLVHHTSSDTLGEIIDRVLMHSEAAVKSFEESRTPESFRQLMLPSKAIGVIGGVRKGSRVANWKPFLSSISDILQALSRTTRGSLYDDHDRTIWESVVLTISMALQYSPMDALIPYAPRFLDSLVREPLARWFLMFCSYFTKVDVERFRSIIMPYFQKFIVTHWSDKENEDTLCVLVPKMVSSGVFISSTGSKDGFNIPQSWQDQMVSKFERLEVSPFPEQASPTSYGSGTKTWHDRCLPKYYALLSIMDCTTAHPSTNARIAEILQRKLKLALRPSSAIEPEESRFIAGRGFDAFSRMTKAAGEVDISLEPLLRAAAPRYARLPGFLHALLSYLTSLKQSPSYKPVADPWSTNGGEEADSLIEALILNLSTNSHDLRLLSLRLLDHLYTASTNVASDAISTMILIEQTPLDLQTARSASMNIRRLAALHRTHVSDRILYRAIPHFCFGMLTVKFAQLWEDACAALSEIAQTAKEEDVITEIVFSWLEAPSALWDGSARNVEHAQNAGLTDFECSNLINLRKLASEVETEAKDARDVMIRQFEESQELVAPQPPMARAQALRVLASVTSIAERRSRQFIPMFLSWANKEGEPYQSDEDPINISNWTRKDQKSQLDLLQKFHNPRVLFRSPEVFDALLGLLINGDLEIQKSALKAILTWKIPSVRPYEENLLNLLDEARFKDELTILLQGDSRIQFEHRQDLMPILLRILYGRAISKKGAASGRQGMLATRLTILRNLTVEDIGSFLYIALGELKDIDVISQSRDELFDKEILSIRKQLGFMNMMEGTLKELGTKMSPYTSQLLSAVLYCLVYSSRQLQRSPHSIDDEEDFTSQTSLLKSVRQTGFKCLVLMFTNDSAFDWSVYLDLIMSELISPRLAKLPIETAQSISGVLQLLYTWSLSPKTVLFLGEDDQTLVTVAECLAQPKSKDQVRLFALSIIDNVVGIAKSDLPENEDLTGRVKTSLLSKNMDSFLVPVGDVLRRQQDISKGLLEACVETISGLAQFVTQSTQAHNLVDITTFLLDQPTRRVNPKTKSGLLLVLEHFVPLYDLQDDGELKDRVYNTVTSLFGFFRDRSSREVLSSVLIVYSRKDPVLEEVAELCVSLNSFAEGRLDEPDYDRRLKAFNLISAPREKQFTAHQWRPLLYNFLYYIRHDEEFGVLSSNSSDAICNFLDSASKTMDAAESSTFYDMLSSILVPAIFSGAREASEIIRREYVKVMAHVVKTYPDWTEVNDMHTLLRGDDELEGSFFNNILAAGKGRQSNALTQLSTASKDGLISSKNTSHFFIPLLEHFIFDRAEGNDAHNLAAEATTCVGILAESLDWPQYRAILRRFTGYIATKPTLEKQIIRLLGKVIESLAVAADSKHSIVDAESVDTAMEVDAAPTKPSLSTLAKSLPKEQKFYDDLTGNILPPLIDYLHHKDETTVSLRTPVAVIAVRVLKLLPHDQMAEKLPAVLTNICQILRSKAQEARDMTRQTLTDICVLLGPSCFGFVLKELRGALARGSQLHVLSYTMHSILVATIPLYSPGDLDYCLPSIVAIIMDDIFGITGQEKDAEEYVSKMKEVRSSKSQDSMELIANTTLSRLTDLVRPIQVLLKEKLNLEMVRKIDELLNRISSGLLKNSAAKSRDSLIFCYEVIQDVYNSNKPQAKVKEDYRLKKYLIQKGAKRGSNQGSTTVYTYKLIRFAFDVLRAVLKKHDNLRVASNLTGFVPIIGDAIVQGEEEIKISAFRLLTTIVKVQMKAMHDGSNLYKVAAAEALRSINASSSTTSDVSQAGLKLVSVILRDRNDVPIKDSAVDGLLSRLREDMTDPERRHVTFNFLRAVLDSKLESAVVYDTMDYVGTVMVTNDDKDTRDLARGAYFQFLREYPQKKNRWQKQLAFIVANLNYEREGGRLSILEVLHLLLSKSSNDFIQEVSATCFVPLVFVLANDDSEKCRMAAGEIIKEIFRKADSEHITTFLNLLRSWIRQEDNTAVQRLAFQSYGFYYEAQDAPPDNDVNELQICIQRSLKNSNGTESDWELLYSALQLASTLCEKFPARLLAAGAVDMWASIRTCLTYPHAWVKLSSAKLMGVYFTDFARANMESGLSGLPLVGSKGLSLNADDIRDLIHRTASMFKTPGLTELLANEIVKNLNFLGRIAASSSLKWKKPQADDDVSDNEEGEEGTVREDGKKLTTLNYIFGRISFILRRESSPPRAAVLVPKTAALKLSQVLCAKLDAETLALCLATILLPLHNLTDRNIPVPYSTDDLFKSNYENIKTECTELMEQLKIKCGTSIYTEQLLKVRHGVRERRKQRSSKRKIEAVSEPEKFGKDKQKKVERKKERRKEKGMEHRDLRRGF</sequence>
<dbReference type="VEuPathDB" id="FungiDB:GMDG_02985"/>
<feature type="region of interest" description="Disordered" evidence="1">
    <location>
        <begin position="1"/>
        <end position="23"/>
    </location>
</feature>
<gene>
    <name evidence="5" type="primary">UTP20</name>
    <name evidence="5" type="ORF">VC83_08069</name>
</gene>
<dbReference type="InterPro" id="IPR011989">
    <property type="entry name" value="ARM-like"/>
</dbReference>
<protein>
    <submittedName>
        <fullName evidence="5">U3 snoRNP protein</fullName>
    </submittedName>
</protein>
<dbReference type="InterPro" id="IPR052575">
    <property type="entry name" value="SSU_processome_comp_20"/>
</dbReference>
<dbReference type="PANTHER" id="PTHR17695">
    <property type="entry name" value="SMALL SUBUNIT PROCESSOME COMPONENT 20 HOMOLOG"/>
    <property type="match status" value="1"/>
</dbReference>
<feature type="domain" description="U3 small nucleolar RNA-associated protein 20 N-terminal" evidence="2">
    <location>
        <begin position="911"/>
        <end position="1512"/>
    </location>
</feature>
<evidence type="ECO:0000313" key="5">
    <source>
        <dbReference type="EMBL" id="OAF55966.1"/>
    </source>
</evidence>
<dbReference type="PANTHER" id="PTHR17695:SF11">
    <property type="entry name" value="SMALL SUBUNIT PROCESSOME COMPONENT 20 HOMOLOG"/>
    <property type="match status" value="1"/>
</dbReference>
<feature type="compositionally biased region" description="Basic and acidic residues" evidence="1">
    <location>
        <begin position="2604"/>
        <end position="2618"/>
    </location>
</feature>
<dbReference type="eggNOG" id="KOG1823">
    <property type="taxonomic scope" value="Eukaryota"/>
</dbReference>
<dbReference type="Pfam" id="PF07539">
    <property type="entry name" value="UTP20_N"/>
    <property type="match status" value="1"/>
</dbReference>
<dbReference type="GO" id="GO:0030686">
    <property type="term" value="C:90S preribosome"/>
    <property type="evidence" value="ECO:0007669"/>
    <property type="project" value="TreeGrafter"/>
</dbReference>
<accession>A0A177A1B8</accession>
<dbReference type="RefSeq" id="XP_024321264.1">
    <property type="nucleotide sequence ID" value="XM_024471630.1"/>
</dbReference>
<feature type="compositionally biased region" description="Basic and acidic residues" evidence="1">
    <location>
        <begin position="2631"/>
        <end position="2644"/>
    </location>
</feature>
<evidence type="ECO:0000259" key="4">
    <source>
        <dbReference type="Pfam" id="PF23099"/>
    </source>
</evidence>
<dbReference type="SUPFAM" id="SSF48371">
    <property type="entry name" value="ARM repeat"/>
    <property type="match status" value="3"/>
</dbReference>
<evidence type="ECO:0000259" key="3">
    <source>
        <dbReference type="Pfam" id="PF20416"/>
    </source>
</evidence>
<feature type="domain" description="U3 small nucleolar RNA-associated protein 20" evidence="3">
    <location>
        <begin position="1726"/>
        <end position="1943"/>
    </location>
</feature>
<dbReference type="InterPro" id="IPR016024">
    <property type="entry name" value="ARM-type_fold"/>
</dbReference>
<dbReference type="GO" id="GO:0032040">
    <property type="term" value="C:small-subunit processome"/>
    <property type="evidence" value="ECO:0007669"/>
    <property type="project" value="TreeGrafter"/>
</dbReference>
<feature type="compositionally biased region" description="Basic residues" evidence="1">
    <location>
        <begin position="11"/>
        <end position="23"/>
    </location>
</feature>
<dbReference type="InterPro" id="IPR011430">
    <property type="entry name" value="UTP20_N"/>
</dbReference>
<dbReference type="InterPro" id="IPR057525">
    <property type="entry name" value="UTP20_C"/>
</dbReference>
<dbReference type="OrthoDB" id="360653at2759"/>
<feature type="domain" description="U3 small nucleolar RNA-associated protein 20 C-terminal" evidence="4">
    <location>
        <begin position="2364"/>
        <end position="2633"/>
    </location>
</feature>
<dbReference type="GeneID" id="36291112"/>
<dbReference type="Pfam" id="PF20416">
    <property type="entry name" value="UTP20"/>
    <property type="match status" value="1"/>
</dbReference>
<evidence type="ECO:0000259" key="2">
    <source>
        <dbReference type="Pfam" id="PF07539"/>
    </source>
</evidence>
<name>A0A177A1B8_9PEZI</name>
<dbReference type="Gene3D" id="1.25.10.10">
    <property type="entry name" value="Leucine-rich Repeat Variant"/>
    <property type="match status" value="2"/>
</dbReference>
<evidence type="ECO:0000256" key="1">
    <source>
        <dbReference type="SAM" id="MobiDB-lite"/>
    </source>
</evidence>
<dbReference type="Pfam" id="PF23099">
    <property type="entry name" value="UTP20_C"/>
    <property type="match status" value="1"/>
</dbReference>
<feature type="compositionally biased region" description="Basic residues" evidence="1">
    <location>
        <begin position="2593"/>
        <end position="2603"/>
    </location>
</feature>
<feature type="region of interest" description="Disordered" evidence="1">
    <location>
        <begin position="2593"/>
        <end position="2644"/>
    </location>
</feature>